<dbReference type="Pfam" id="PF12833">
    <property type="entry name" value="HTH_18"/>
    <property type="match status" value="1"/>
</dbReference>
<dbReference type="OrthoDB" id="9816011at2"/>
<dbReference type="GO" id="GO:0043565">
    <property type="term" value="F:sequence-specific DNA binding"/>
    <property type="evidence" value="ECO:0007669"/>
    <property type="project" value="InterPro"/>
</dbReference>
<keyword evidence="6" id="KW-1185">Reference proteome</keyword>
<dbReference type="InterPro" id="IPR050204">
    <property type="entry name" value="AraC_XylS_family_regulators"/>
</dbReference>
<dbReference type="STRING" id="909626.AQJ91_35695"/>
<comment type="caution">
    <text evidence="5">The sequence shown here is derived from an EMBL/GenBank/DDBJ whole genome shotgun (WGS) entry which is preliminary data.</text>
</comment>
<dbReference type="PANTHER" id="PTHR46796">
    <property type="entry name" value="HTH-TYPE TRANSCRIPTIONAL ACTIVATOR RHAS-RELATED"/>
    <property type="match status" value="1"/>
</dbReference>
<dbReference type="RefSeq" id="WP_067029946.1">
    <property type="nucleotide sequence ID" value="NZ_KQ949105.1"/>
</dbReference>
<name>A0A101UT87_9ACTN</name>
<dbReference type="SMART" id="SM00342">
    <property type="entry name" value="HTH_ARAC"/>
    <property type="match status" value="1"/>
</dbReference>
<dbReference type="PROSITE" id="PS01124">
    <property type="entry name" value="HTH_ARAC_FAMILY_2"/>
    <property type="match status" value="1"/>
</dbReference>
<proteinExistence type="predicted"/>
<dbReference type="EMBL" id="LMXB01000087">
    <property type="protein sequence ID" value="KUO16454.1"/>
    <property type="molecule type" value="Genomic_DNA"/>
</dbReference>
<keyword evidence="2" id="KW-0238">DNA-binding</keyword>
<dbReference type="InterPro" id="IPR018062">
    <property type="entry name" value="HTH_AraC-typ_CS"/>
</dbReference>
<dbReference type="AlphaFoldDB" id="A0A101UT87"/>
<evidence type="ECO:0000313" key="5">
    <source>
        <dbReference type="EMBL" id="KUO16454.1"/>
    </source>
</evidence>
<dbReference type="Gene3D" id="1.10.10.60">
    <property type="entry name" value="Homeodomain-like"/>
    <property type="match status" value="2"/>
</dbReference>
<sequence>MTRNLADPQYLSDHAEAGLFSPFHFHRVFRSVTSVTPARFLAALRMAAAQRLIIRDSPRIIDVCTAVGYLSLGTFTTQFTRLVGVSPRRYLTLVEQHGQQRIGALADCTAPPVAPTSTGGVLSGEVLPAPGELAAEGLLCTGMFAHGVPQEVPVSCTWRARPGLVELPLPSLPRGSKVQQILSVWFPARLRVVDALLDSVGTNRRVGATVVSLGSPHSTFRVCLRRTAPSDPPLVYALPLLIAEASADRLASRTEGR</sequence>
<evidence type="ECO:0000313" key="6">
    <source>
        <dbReference type="Proteomes" id="UP000053260"/>
    </source>
</evidence>
<dbReference type="InterPro" id="IPR009057">
    <property type="entry name" value="Homeodomain-like_sf"/>
</dbReference>
<evidence type="ECO:0000256" key="1">
    <source>
        <dbReference type="ARBA" id="ARBA00023015"/>
    </source>
</evidence>
<reference evidence="5 6" key="1">
    <citation type="submission" date="2015-10" db="EMBL/GenBank/DDBJ databases">
        <title>Draft genome sequence of Streptomyces sp. RV15, isolated from a marine sponge.</title>
        <authorList>
            <person name="Ruckert C."/>
            <person name="Abdelmohsen U.R."/>
            <person name="Winkler A."/>
            <person name="Hentschel U."/>
            <person name="Kalinowski J."/>
            <person name="Kampfer P."/>
            <person name="Glaeser S."/>
        </authorList>
    </citation>
    <scope>NUCLEOTIDE SEQUENCE [LARGE SCALE GENOMIC DNA]</scope>
    <source>
        <strain evidence="5 6">RV15</strain>
    </source>
</reference>
<dbReference type="PROSITE" id="PS00041">
    <property type="entry name" value="HTH_ARAC_FAMILY_1"/>
    <property type="match status" value="1"/>
</dbReference>
<dbReference type="SUPFAM" id="SSF46689">
    <property type="entry name" value="Homeodomain-like"/>
    <property type="match status" value="1"/>
</dbReference>
<organism evidence="5 6">
    <name type="scientific">Streptomyces dysideae</name>
    <dbReference type="NCBI Taxonomy" id="909626"/>
    <lineage>
        <taxon>Bacteria</taxon>
        <taxon>Bacillati</taxon>
        <taxon>Actinomycetota</taxon>
        <taxon>Actinomycetes</taxon>
        <taxon>Kitasatosporales</taxon>
        <taxon>Streptomycetaceae</taxon>
        <taxon>Streptomyces</taxon>
    </lineage>
</organism>
<evidence type="ECO:0000259" key="4">
    <source>
        <dbReference type="PROSITE" id="PS01124"/>
    </source>
</evidence>
<dbReference type="InterPro" id="IPR018060">
    <property type="entry name" value="HTH_AraC"/>
</dbReference>
<evidence type="ECO:0000256" key="2">
    <source>
        <dbReference type="ARBA" id="ARBA00023125"/>
    </source>
</evidence>
<keyword evidence="1" id="KW-0805">Transcription regulation</keyword>
<protein>
    <recommendedName>
        <fullName evidence="4">HTH araC/xylS-type domain-containing protein</fullName>
    </recommendedName>
</protein>
<accession>A0A101UT87</accession>
<dbReference type="GO" id="GO:0003700">
    <property type="term" value="F:DNA-binding transcription factor activity"/>
    <property type="evidence" value="ECO:0007669"/>
    <property type="project" value="InterPro"/>
</dbReference>
<evidence type="ECO:0000256" key="3">
    <source>
        <dbReference type="ARBA" id="ARBA00023163"/>
    </source>
</evidence>
<keyword evidence="3" id="KW-0804">Transcription</keyword>
<feature type="domain" description="HTH araC/xylS-type" evidence="4">
    <location>
        <begin position="1"/>
        <end position="93"/>
    </location>
</feature>
<dbReference type="Proteomes" id="UP000053260">
    <property type="component" value="Unassembled WGS sequence"/>
</dbReference>
<gene>
    <name evidence="5" type="ORF">AQJ91_35695</name>
</gene>